<sequence>MAMRMMALAMVVGSVVGFSVANNGACMAKGKAKTHTFVTPRSMPVMMAKGFGSSDKAANKPKAKPKSKGQATRDEAADAYEKNSQAGFPEYSVYARPFGSDDGSWKSIGSVTCPRDKRVADVIYADDTLTALKAALVRTYPKMKADVEKDQLEYGYHLKKFPDEKVTVAMRELPSSGNAVMNWIGGLTSPMNTENYAGKSEE</sequence>
<organism evidence="3">
    <name type="scientific">Florenciella parvula</name>
    <dbReference type="NCBI Taxonomy" id="236787"/>
    <lineage>
        <taxon>Eukaryota</taxon>
        <taxon>Sar</taxon>
        <taxon>Stramenopiles</taxon>
        <taxon>Ochrophyta</taxon>
        <taxon>Dictyochophyceae</taxon>
        <taxon>Florenciellales</taxon>
        <taxon>Florenciella</taxon>
    </lineage>
</organism>
<feature type="region of interest" description="Disordered" evidence="1">
    <location>
        <begin position="49"/>
        <end position="79"/>
    </location>
</feature>
<keyword evidence="2" id="KW-0732">Signal</keyword>
<evidence type="ECO:0000313" key="3">
    <source>
        <dbReference type="EMBL" id="CAD9438354.1"/>
    </source>
</evidence>
<dbReference type="AlphaFoldDB" id="A0A7S2CXY9"/>
<evidence type="ECO:0000256" key="1">
    <source>
        <dbReference type="SAM" id="MobiDB-lite"/>
    </source>
</evidence>
<evidence type="ECO:0000256" key="2">
    <source>
        <dbReference type="SAM" id="SignalP"/>
    </source>
</evidence>
<dbReference type="EMBL" id="HBGT01027159">
    <property type="protein sequence ID" value="CAD9438354.1"/>
    <property type="molecule type" value="Transcribed_RNA"/>
</dbReference>
<dbReference type="InterPro" id="IPR045388">
    <property type="entry name" value="HHL1-like"/>
</dbReference>
<feature type="chain" id="PRO_5031128498" description="PS II complex 12 kDa extrinsic protein" evidence="2">
    <location>
        <begin position="18"/>
        <end position="202"/>
    </location>
</feature>
<proteinExistence type="predicted"/>
<feature type="signal peptide" evidence="2">
    <location>
        <begin position="1"/>
        <end position="17"/>
    </location>
</feature>
<name>A0A7S2CXY9_9STRA</name>
<gene>
    <name evidence="3" type="ORF">FPAR1323_LOCUS14115</name>
</gene>
<dbReference type="Pfam" id="PF20133">
    <property type="entry name" value="HHL1-like"/>
    <property type="match status" value="1"/>
</dbReference>
<accession>A0A7S2CXY9</accession>
<reference evidence="3" key="1">
    <citation type="submission" date="2021-01" db="EMBL/GenBank/DDBJ databases">
        <authorList>
            <person name="Corre E."/>
            <person name="Pelletier E."/>
            <person name="Niang G."/>
            <person name="Scheremetjew M."/>
            <person name="Finn R."/>
            <person name="Kale V."/>
            <person name="Holt S."/>
            <person name="Cochrane G."/>
            <person name="Meng A."/>
            <person name="Brown T."/>
            <person name="Cohen L."/>
        </authorList>
    </citation>
    <scope>NUCLEOTIDE SEQUENCE</scope>
    <source>
        <strain evidence="3">RCC1693</strain>
    </source>
</reference>
<evidence type="ECO:0008006" key="4">
    <source>
        <dbReference type="Google" id="ProtNLM"/>
    </source>
</evidence>
<protein>
    <recommendedName>
        <fullName evidence="4">PS II complex 12 kDa extrinsic protein</fullName>
    </recommendedName>
</protein>